<dbReference type="PANTHER" id="PTHR18952">
    <property type="entry name" value="CARBONIC ANHYDRASE"/>
    <property type="match status" value="1"/>
</dbReference>
<dbReference type="AlphaFoldDB" id="A0A318ZJC7"/>
<sequence length="117" mass="13072">MNHPYQLTQFHFHTPSEHRVDQEYFPFNSSSMTSNLAVVAFLFQLAESDITFPLFDSVFAHLDEVTAPETSTETGSLDFTQLTGHLDSHRACQYTGSFATSPCTEVSFGLSAPSRCR</sequence>
<proteinExistence type="inferred from homology"/>
<evidence type="ECO:0000256" key="4">
    <source>
        <dbReference type="ARBA" id="ARBA00022833"/>
    </source>
</evidence>
<dbReference type="InterPro" id="IPR001148">
    <property type="entry name" value="CA_dom"/>
</dbReference>
<evidence type="ECO:0000256" key="1">
    <source>
        <dbReference type="ARBA" id="ARBA00010718"/>
    </source>
</evidence>
<keyword evidence="5" id="KW-0456">Lyase</keyword>
<evidence type="ECO:0000259" key="7">
    <source>
        <dbReference type="PROSITE" id="PS51144"/>
    </source>
</evidence>
<dbReference type="RefSeq" id="XP_025430645.1">
    <property type="nucleotide sequence ID" value="XM_025577411.1"/>
</dbReference>
<comment type="catalytic activity">
    <reaction evidence="6">
        <text>hydrogencarbonate + H(+) = CO2 + H2O</text>
        <dbReference type="Rhea" id="RHEA:10748"/>
        <dbReference type="ChEBI" id="CHEBI:15377"/>
        <dbReference type="ChEBI" id="CHEBI:15378"/>
        <dbReference type="ChEBI" id="CHEBI:16526"/>
        <dbReference type="ChEBI" id="CHEBI:17544"/>
        <dbReference type="EC" id="4.2.1.1"/>
    </reaction>
</comment>
<keyword evidence="9" id="KW-1185">Reference proteome</keyword>
<dbReference type="Proteomes" id="UP000248349">
    <property type="component" value="Unassembled WGS sequence"/>
</dbReference>
<comment type="similarity">
    <text evidence="1">Belongs to the alpha-carbonic anhydrase family.</text>
</comment>
<dbReference type="STRING" id="1450539.A0A318ZJC7"/>
<dbReference type="GeneID" id="37078640"/>
<dbReference type="EMBL" id="KZ821235">
    <property type="protein sequence ID" value="PYH44663.1"/>
    <property type="molecule type" value="Genomic_DNA"/>
</dbReference>
<evidence type="ECO:0000313" key="9">
    <source>
        <dbReference type="Proteomes" id="UP000248349"/>
    </source>
</evidence>
<feature type="domain" description="Alpha-carbonic anhydrase" evidence="7">
    <location>
        <begin position="1"/>
        <end position="117"/>
    </location>
</feature>
<evidence type="ECO:0000256" key="3">
    <source>
        <dbReference type="ARBA" id="ARBA00022723"/>
    </source>
</evidence>
<protein>
    <recommendedName>
        <fullName evidence="2">carbonic anhydrase</fullName>
        <ecNumber evidence="2">4.2.1.1</ecNumber>
    </recommendedName>
</protein>
<dbReference type="PANTHER" id="PTHR18952:SF265">
    <property type="entry name" value="CARBONIC ANHYDRASE"/>
    <property type="match status" value="1"/>
</dbReference>
<accession>A0A318ZJC7</accession>
<dbReference type="EC" id="4.2.1.1" evidence="2"/>
<name>A0A318ZJC7_9EURO</name>
<dbReference type="InterPro" id="IPR023561">
    <property type="entry name" value="Carbonic_anhydrase_a-class"/>
</dbReference>
<dbReference type="SUPFAM" id="SSF51069">
    <property type="entry name" value="Carbonic anhydrase"/>
    <property type="match status" value="1"/>
</dbReference>
<dbReference type="OrthoDB" id="429145at2759"/>
<organism evidence="8 9">
    <name type="scientific">Aspergillus saccharolyticus JOP 1030-1</name>
    <dbReference type="NCBI Taxonomy" id="1450539"/>
    <lineage>
        <taxon>Eukaryota</taxon>
        <taxon>Fungi</taxon>
        <taxon>Dikarya</taxon>
        <taxon>Ascomycota</taxon>
        <taxon>Pezizomycotina</taxon>
        <taxon>Eurotiomycetes</taxon>
        <taxon>Eurotiomycetidae</taxon>
        <taxon>Eurotiales</taxon>
        <taxon>Aspergillaceae</taxon>
        <taxon>Aspergillus</taxon>
        <taxon>Aspergillus subgen. Circumdati</taxon>
    </lineage>
</organism>
<evidence type="ECO:0000256" key="6">
    <source>
        <dbReference type="ARBA" id="ARBA00048348"/>
    </source>
</evidence>
<evidence type="ECO:0000256" key="5">
    <source>
        <dbReference type="ARBA" id="ARBA00023239"/>
    </source>
</evidence>
<keyword evidence="4" id="KW-0862">Zinc</keyword>
<dbReference type="Pfam" id="PF00194">
    <property type="entry name" value="Carb_anhydrase"/>
    <property type="match status" value="1"/>
</dbReference>
<reference evidence="8 9" key="1">
    <citation type="submission" date="2016-12" db="EMBL/GenBank/DDBJ databases">
        <title>The genomes of Aspergillus section Nigri reveals drivers in fungal speciation.</title>
        <authorList>
            <consortium name="DOE Joint Genome Institute"/>
            <person name="Vesth T.C."/>
            <person name="Nybo J."/>
            <person name="Theobald S."/>
            <person name="Brandl J."/>
            <person name="Frisvad J.C."/>
            <person name="Nielsen K.F."/>
            <person name="Lyhne E.K."/>
            <person name="Kogle M.E."/>
            <person name="Kuo A."/>
            <person name="Riley R."/>
            <person name="Clum A."/>
            <person name="Nolan M."/>
            <person name="Lipzen A."/>
            <person name="Salamov A."/>
            <person name="Henrissat B."/>
            <person name="Wiebenga A."/>
            <person name="De Vries R.P."/>
            <person name="Grigoriev I.V."/>
            <person name="Mortensen U.H."/>
            <person name="Andersen M.R."/>
            <person name="Baker S.E."/>
        </authorList>
    </citation>
    <scope>NUCLEOTIDE SEQUENCE [LARGE SCALE GENOMIC DNA]</scope>
    <source>
        <strain evidence="8 9">JOP 1030-1</strain>
    </source>
</reference>
<evidence type="ECO:0000313" key="8">
    <source>
        <dbReference type="EMBL" id="PYH44663.1"/>
    </source>
</evidence>
<keyword evidence="3" id="KW-0479">Metal-binding</keyword>
<evidence type="ECO:0000256" key="2">
    <source>
        <dbReference type="ARBA" id="ARBA00012925"/>
    </source>
</evidence>
<dbReference type="GO" id="GO:0008270">
    <property type="term" value="F:zinc ion binding"/>
    <property type="evidence" value="ECO:0007669"/>
    <property type="project" value="InterPro"/>
</dbReference>
<dbReference type="PROSITE" id="PS51144">
    <property type="entry name" value="ALPHA_CA_2"/>
    <property type="match status" value="1"/>
</dbReference>
<dbReference type="Gene3D" id="3.10.200.10">
    <property type="entry name" value="Alpha carbonic anhydrase"/>
    <property type="match status" value="1"/>
</dbReference>
<dbReference type="GO" id="GO:0004089">
    <property type="term" value="F:carbonate dehydratase activity"/>
    <property type="evidence" value="ECO:0007669"/>
    <property type="project" value="UniProtKB-EC"/>
</dbReference>
<gene>
    <name evidence="8" type="ORF">BP01DRAFT_383234</name>
</gene>
<dbReference type="InterPro" id="IPR036398">
    <property type="entry name" value="CA_dom_sf"/>
</dbReference>